<dbReference type="Proteomes" id="UP001367316">
    <property type="component" value="Unassembled WGS sequence"/>
</dbReference>
<evidence type="ECO:0000313" key="2">
    <source>
        <dbReference type="EMBL" id="KAK7609268.1"/>
    </source>
</evidence>
<feature type="compositionally biased region" description="Basic and acidic residues" evidence="1">
    <location>
        <begin position="513"/>
        <end position="527"/>
    </location>
</feature>
<feature type="region of interest" description="Disordered" evidence="1">
    <location>
        <begin position="89"/>
        <end position="189"/>
    </location>
</feature>
<feature type="compositionally biased region" description="Low complexity" evidence="1">
    <location>
        <begin position="179"/>
        <end position="189"/>
    </location>
</feature>
<proteinExistence type="predicted"/>
<reference evidence="2 3" key="1">
    <citation type="submission" date="2024-04" db="EMBL/GenBank/DDBJ databases">
        <title>Phyllosticta paracitricarpa is synonymous to the EU quarantine fungus P. citricarpa based on phylogenomic analyses.</title>
        <authorList>
            <consortium name="Lawrence Berkeley National Laboratory"/>
            <person name="Van ingen-buijs V.A."/>
            <person name="Van westerhoven A.C."/>
            <person name="Haridas S."/>
            <person name="Skiadas P."/>
            <person name="Martin F."/>
            <person name="Groenewald J.Z."/>
            <person name="Crous P.W."/>
            <person name="Seidl M.F."/>
        </authorList>
    </citation>
    <scope>NUCLEOTIDE SEQUENCE [LARGE SCALE GENOMIC DNA]</scope>
    <source>
        <strain evidence="2 3">CBS 141358</strain>
    </source>
</reference>
<feature type="compositionally biased region" description="Polar residues" evidence="1">
    <location>
        <begin position="97"/>
        <end position="106"/>
    </location>
</feature>
<feature type="compositionally biased region" description="Polar residues" evidence="1">
    <location>
        <begin position="148"/>
        <end position="157"/>
    </location>
</feature>
<organism evidence="2 3">
    <name type="scientific">Phyllosticta paracitricarpa</name>
    <dbReference type="NCBI Taxonomy" id="2016321"/>
    <lineage>
        <taxon>Eukaryota</taxon>
        <taxon>Fungi</taxon>
        <taxon>Dikarya</taxon>
        <taxon>Ascomycota</taxon>
        <taxon>Pezizomycotina</taxon>
        <taxon>Dothideomycetes</taxon>
        <taxon>Dothideomycetes incertae sedis</taxon>
        <taxon>Botryosphaeriales</taxon>
        <taxon>Phyllostictaceae</taxon>
        <taxon>Phyllosticta</taxon>
    </lineage>
</organism>
<gene>
    <name evidence="2" type="ORF">JOL62DRAFT_613573</name>
</gene>
<name>A0ABR1N3I9_9PEZI</name>
<feature type="region of interest" description="Disordered" evidence="1">
    <location>
        <begin position="513"/>
        <end position="546"/>
    </location>
</feature>
<evidence type="ECO:0000313" key="3">
    <source>
        <dbReference type="Proteomes" id="UP001367316"/>
    </source>
</evidence>
<evidence type="ECO:0000256" key="1">
    <source>
        <dbReference type="SAM" id="MobiDB-lite"/>
    </source>
</evidence>
<protein>
    <submittedName>
        <fullName evidence="2">Uncharacterized protein</fullName>
    </submittedName>
</protein>
<keyword evidence="3" id="KW-1185">Reference proteome</keyword>
<accession>A0ABR1N3I9</accession>
<sequence length="639" mass="70585">MSQTPQSTTFDMLNSKPGLSWADEMNELAEAEEIGSLPTLPAWTPLQELSSIEEHGSHAAEVDNSTASLQDFFYSDNIYAEGGAEDFSEEACVENVDSGTEQASDNSFEENAGGLTDNEMKSPCENEQQNVPSCGTFSYGEDEAVSSEEMSPSTGSFFSGEDKYEGKSSSFKHKQSPGNSTSSSTDFESEFNLSERGGYASSASGDDYDPFFAPYHPGWTKLLSPSIKSYHSTPPEVNKWAFSAPIGYALQQDLDSARLDDDCPNLARPATVSCALLYTDNDLFNGYAFPYGARGLKRPLPKPFPPRRRSQVGQRSRLWQVEAVEYSQDDLSFDESNLATETHSTQPSLEEELETVDTKLEVPVNQPLVPQEESDSDSSDKNDLWSPLTEGDGQGSTSSVDSDGYETKPLKNCTRTWRSVSEPYPDFCNTFDSEGHHHARDTSFRYHQSPVAYLDLAMASTACHEDFSEVRDDYELCHSHASCIVNEETTQGSTGSAVDRNIDIKPMENLPERSRGIREESEVDTRSDAGTINIDNESPRESVQEDSDDFTGFLDLAIAIALPDVDVAEDFIEHGHQKPQRIEPVHEFVEEPKEEIQDVGGKTGGMEEVGVRFFGGIMATGRFLLDCLNDRPLVLDNPW</sequence>
<feature type="region of interest" description="Disordered" evidence="1">
    <location>
        <begin position="339"/>
        <end position="408"/>
    </location>
</feature>
<dbReference type="EMBL" id="JBBPBF010000024">
    <property type="protein sequence ID" value="KAK7609268.1"/>
    <property type="molecule type" value="Genomic_DNA"/>
</dbReference>
<feature type="compositionally biased region" description="Polar residues" evidence="1">
    <location>
        <begin position="125"/>
        <end position="136"/>
    </location>
</feature>
<comment type="caution">
    <text evidence="2">The sequence shown here is derived from an EMBL/GenBank/DDBJ whole genome shotgun (WGS) entry which is preliminary data.</text>
</comment>
<feature type="compositionally biased region" description="Polar residues" evidence="1">
    <location>
        <begin position="339"/>
        <end position="348"/>
    </location>
</feature>